<dbReference type="Proteomes" id="UP001286456">
    <property type="component" value="Unassembled WGS sequence"/>
</dbReference>
<name>A0AAE0M6J1_9PEZI</name>
<dbReference type="InterPro" id="IPR013087">
    <property type="entry name" value="Znf_C2H2_type"/>
</dbReference>
<sequence>MLREEDFVVKPEPESDGTMAEMSPESTPFPEATAVKQEDAATTVKPDPEAEPPKPTIAIQYCDICTKGVGKYKCPRCPLRYCSVACNKIHKEKDPHPSIEPASQQAPQPQQQQQQQPPPSAPDPYSVLLDHRAELARLYRKYPNLETELLRIQETTLPPSSAPNPNSLAFKMLQQSQQALGGSKQHTWSRDVGLRKGAAALRKARTDPGDKGDAVREFCDLVKYLLASGKTGGGGADGSAGGVDPTSLVREEIVKEETAQIARLLKKEQERDHGR</sequence>
<proteinExistence type="predicted"/>
<reference evidence="4" key="2">
    <citation type="submission" date="2023-06" db="EMBL/GenBank/DDBJ databases">
        <authorList>
            <consortium name="Lawrence Berkeley National Laboratory"/>
            <person name="Haridas S."/>
            <person name="Hensen N."/>
            <person name="Bonometti L."/>
            <person name="Westerberg I."/>
            <person name="Brannstrom I.O."/>
            <person name="Guillou S."/>
            <person name="Cros-Aarteil S."/>
            <person name="Calhoun S."/>
            <person name="Kuo A."/>
            <person name="Mondo S."/>
            <person name="Pangilinan J."/>
            <person name="Riley R."/>
            <person name="Labutti K."/>
            <person name="Andreopoulos B."/>
            <person name="Lipzen A."/>
            <person name="Chen C."/>
            <person name="Yanf M."/>
            <person name="Daum C."/>
            <person name="Ng V."/>
            <person name="Clum A."/>
            <person name="Steindorff A."/>
            <person name="Ohm R."/>
            <person name="Martin F."/>
            <person name="Silar P."/>
            <person name="Natvig D."/>
            <person name="Lalanne C."/>
            <person name="Gautier V."/>
            <person name="Ament-Velasquez S.L."/>
            <person name="Kruys A."/>
            <person name="Hutchinson M.I."/>
            <person name="Powell A.J."/>
            <person name="Barry K."/>
            <person name="Miller A.N."/>
            <person name="Grigoriev I.V."/>
            <person name="Debuchy R."/>
            <person name="Gladieux P."/>
            <person name="Thoren M.H."/>
            <person name="Johannesson H."/>
        </authorList>
    </citation>
    <scope>NUCLEOTIDE SEQUENCE</scope>
    <source>
        <strain evidence="4">SMH4131-1</strain>
    </source>
</reference>
<organism evidence="4 5">
    <name type="scientific">Cercophora scortea</name>
    <dbReference type="NCBI Taxonomy" id="314031"/>
    <lineage>
        <taxon>Eukaryota</taxon>
        <taxon>Fungi</taxon>
        <taxon>Dikarya</taxon>
        <taxon>Ascomycota</taxon>
        <taxon>Pezizomycotina</taxon>
        <taxon>Sordariomycetes</taxon>
        <taxon>Sordariomycetidae</taxon>
        <taxon>Sordariales</taxon>
        <taxon>Lasiosphaeriaceae</taxon>
        <taxon>Cercophora</taxon>
    </lineage>
</organism>
<evidence type="ECO:0000259" key="3">
    <source>
        <dbReference type="PROSITE" id="PS51083"/>
    </source>
</evidence>
<keyword evidence="1" id="KW-0479">Metal-binding</keyword>
<dbReference type="GO" id="GO:0008270">
    <property type="term" value="F:zinc ion binding"/>
    <property type="evidence" value="ECO:0007669"/>
    <property type="project" value="UniProtKB-UniRule"/>
</dbReference>
<feature type="domain" description="HIT-type" evidence="3">
    <location>
        <begin position="62"/>
        <end position="96"/>
    </location>
</feature>
<reference evidence="4" key="1">
    <citation type="journal article" date="2023" name="Mol. Phylogenet. Evol.">
        <title>Genome-scale phylogeny and comparative genomics of the fungal order Sordariales.</title>
        <authorList>
            <person name="Hensen N."/>
            <person name="Bonometti L."/>
            <person name="Westerberg I."/>
            <person name="Brannstrom I.O."/>
            <person name="Guillou S."/>
            <person name="Cros-Aarteil S."/>
            <person name="Calhoun S."/>
            <person name="Haridas S."/>
            <person name="Kuo A."/>
            <person name="Mondo S."/>
            <person name="Pangilinan J."/>
            <person name="Riley R."/>
            <person name="LaButti K."/>
            <person name="Andreopoulos B."/>
            <person name="Lipzen A."/>
            <person name="Chen C."/>
            <person name="Yan M."/>
            <person name="Daum C."/>
            <person name="Ng V."/>
            <person name="Clum A."/>
            <person name="Steindorff A."/>
            <person name="Ohm R.A."/>
            <person name="Martin F."/>
            <person name="Silar P."/>
            <person name="Natvig D.O."/>
            <person name="Lalanne C."/>
            <person name="Gautier V."/>
            <person name="Ament-Velasquez S.L."/>
            <person name="Kruys A."/>
            <person name="Hutchinson M.I."/>
            <person name="Powell A.J."/>
            <person name="Barry K."/>
            <person name="Miller A.N."/>
            <person name="Grigoriev I.V."/>
            <person name="Debuchy R."/>
            <person name="Gladieux P."/>
            <person name="Hiltunen Thoren M."/>
            <person name="Johannesson H."/>
        </authorList>
    </citation>
    <scope>NUCLEOTIDE SEQUENCE</scope>
    <source>
        <strain evidence="4">SMH4131-1</strain>
    </source>
</reference>
<protein>
    <recommendedName>
        <fullName evidence="3">HIT-type domain-containing protein</fullName>
    </recommendedName>
</protein>
<feature type="compositionally biased region" description="Low complexity" evidence="2">
    <location>
        <begin position="101"/>
        <end position="115"/>
    </location>
</feature>
<dbReference type="InterPro" id="IPR007529">
    <property type="entry name" value="Znf_HIT"/>
</dbReference>
<accession>A0AAE0M6J1</accession>
<comment type="caution">
    <text evidence="4">The sequence shown here is derived from an EMBL/GenBank/DDBJ whole genome shotgun (WGS) entry which is preliminary data.</text>
</comment>
<evidence type="ECO:0000256" key="2">
    <source>
        <dbReference type="SAM" id="MobiDB-lite"/>
    </source>
</evidence>
<evidence type="ECO:0000313" key="4">
    <source>
        <dbReference type="EMBL" id="KAK3320870.1"/>
    </source>
</evidence>
<dbReference type="AlphaFoldDB" id="A0AAE0M6J1"/>
<dbReference type="CDD" id="cd23024">
    <property type="entry name" value="zf-HIT_ZNHIT2-3"/>
    <property type="match status" value="1"/>
</dbReference>
<keyword evidence="1" id="KW-0862">Zinc</keyword>
<keyword evidence="1" id="KW-0863">Zinc-finger</keyword>
<dbReference type="Pfam" id="PF04438">
    <property type="entry name" value="zf-HIT"/>
    <property type="match status" value="1"/>
</dbReference>
<dbReference type="SUPFAM" id="SSF144232">
    <property type="entry name" value="HIT/MYND zinc finger-like"/>
    <property type="match status" value="1"/>
</dbReference>
<feature type="compositionally biased region" description="Basic and acidic residues" evidence="2">
    <location>
        <begin position="1"/>
        <end position="13"/>
    </location>
</feature>
<gene>
    <name evidence="4" type="ORF">B0T19DRAFT_251494</name>
</gene>
<dbReference type="Gene3D" id="3.30.60.190">
    <property type="match status" value="1"/>
</dbReference>
<dbReference type="PROSITE" id="PS51083">
    <property type="entry name" value="ZF_HIT"/>
    <property type="match status" value="1"/>
</dbReference>
<keyword evidence="5" id="KW-1185">Reference proteome</keyword>
<feature type="region of interest" description="Disordered" evidence="2">
    <location>
        <begin position="1"/>
        <end position="55"/>
    </location>
</feature>
<feature type="region of interest" description="Disordered" evidence="2">
    <location>
        <begin position="93"/>
        <end position="126"/>
    </location>
</feature>
<evidence type="ECO:0000256" key="1">
    <source>
        <dbReference type="PROSITE-ProRule" id="PRU00453"/>
    </source>
</evidence>
<dbReference type="EMBL" id="JAUEPO010000005">
    <property type="protein sequence ID" value="KAK3320870.1"/>
    <property type="molecule type" value="Genomic_DNA"/>
</dbReference>
<dbReference type="PROSITE" id="PS00028">
    <property type="entry name" value="ZINC_FINGER_C2H2_1"/>
    <property type="match status" value="1"/>
</dbReference>
<evidence type="ECO:0000313" key="5">
    <source>
        <dbReference type="Proteomes" id="UP001286456"/>
    </source>
</evidence>